<dbReference type="AlphaFoldDB" id="A0A951PRQ4"/>
<sequence>TPEKRATEQERERVFEHSGVRVYRFDSKRCDKNPDAVVEEFLQLLRNSS</sequence>
<reference evidence="2" key="1">
    <citation type="submission" date="2021-05" db="EMBL/GenBank/DDBJ databases">
        <authorList>
            <person name="Pietrasiak N."/>
            <person name="Ward R."/>
            <person name="Stajich J.E."/>
            <person name="Kurbessoian T."/>
        </authorList>
    </citation>
    <scope>NUCLEOTIDE SEQUENCE</scope>
    <source>
        <strain evidence="2">CPER-KK1</strain>
    </source>
</reference>
<evidence type="ECO:0000313" key="2">
    <source>
        <dbReference type="EMBL" id="MBW4548511.1"/>
    </source>
</evidence>
<comment type="caution">
    <text evidence="2">The sequence shown here is derived from an EMBL/GenBank/DDBJ whole genome shotgun (WGS) entry which is preliminary data.</text>
</comment>
<dbReference type="Pfam" id="PF04480">
    <property type="entry name" value="DUF559"/>
    <property type="match status" value="1"/>
</dbReference>
<name>A0A951PRQ4_9CYAN</name>
<feature type="non-terminal residue" evidence="2">
    <location>
        <position position="1"/>
    </location>
</feature>
<evidence type="ECO:0000259" key="1">
    <source>
        <dbReference type="Pfam" id="PF04480"/>
    </source>
</evidence>
<dbReference type="Proteomes" id="UP000753908">
    <property type="component" value="Unassembled WGS sequence"/>
</dbReference>
<dbReference type="EMBL" id="JAHHIF010000064">
    <property type="protein sequence ID" value="MBW4548511.1"/>
    <property type="molecule type" value="Genomic_DNA"/>
</dbReference>
<dbReference type="InterPro" id="IPR007569">
    <property type="entry name" value="DUF559"/>
</dbReference>
<accession>A0A951PRQ4</accession>
<gene>
    <name evidence="2" type="ORF">KME25_29350</name>
</gene>
<organism evidence="2 3">
    <name type="scientific">Symplocastrum torsivum CPER-KK1</name>
    <dbReference type="NCBI Taxonomy" id="450513"/>
    <lineage>
        <taxon>Bacteria</taxon>
        <taxon>Bacillati</taxon>
        <taxon>Cyanobacteriota</taxon>
        <taxon>Cyanophyceae</taxon>
        <taxon>Oscillatoriophycideae</taxon>
        <taxon>Oscillatoriales</taxon>
        <taxon>Microcoleaceae</taxon>
        <taxon>Symplocastrum</taxon>
    </lineage>
</organism>
<protein>
    <submittedName>
        <fullName evidence="2">DUF559 domain-containing protein</fullName>
    </submittedName>
</protein>
<feature type="domain" description="DUF559" evidence="1">
    <location>
        <begin position="4"/>
        <end position="45"/>
    </location>
</feature>
<reference evidence="2" key="2">
    <citation type="journal article" date="2022" name="Microbiol. Resour. Announc.">
        <title>Metagenome Sequencing to Explore Phylogenomics of Terrestrial Cyanobacteria.</title>
        <authorList>
            <person name="Ward R.D."/>
            <person name="Stajich J.E."/>
            <person name="Johansen J.R."/>
            <person name="Huntemann M."/>
            <person name="Clum A."/>
            <person name="Foster B."/>
            <person name="Foster B."/>
            <person name="Roux S."/>
            <person name="Palaniappan K."/>
            <person name="Varghese N."/>
            <person name="Mukherjee S."/>
            <person name="Reddy T.B.K."/>
            <person name="Daum C."/>
            <person name="Copeland A."/>
            <person name="Chen I.A."/>
            <person name="Ivanova N.N."/>
            <person name="Kyrpides N.C."/>
            <person name="Shapiro N."/>
            <person name="Eloe-Fadrosh E.A."/>
            <person name="Pietrasiak N."/>
        </authorList>
    </citation>
    <scope>NUCLEOTIDE SEQUENCE</scope>
    <source>
        <strain evidence="2">CPER-KK1</strain>
    </source>
</reference>
<evidence type="ECO:0000313" key="3">
    <source>
        <dbReference type="Proteomes" id="UP000753908"/>
    </source>
</evidence>
<proteinExistence type="predicted"/>